<evidence type="ECO:0000313" key="3">
    <source>
        <dbReference type="Proteomes" id="UP001174936"/>
    </source>
</evidence>
<name>A0AA39YI20_9PEZI</name>
<feature type="non-terminal residue" evidence="2">
    <location>
        <position position="1"/>
    </location>
</feature>
<protein>
    <submittedName>
        <fullName evidence="2">Uncharacterized protein</fullName>
    </submittedName>
</protein>
<gene>
    <name evidence="2" type="ORF">B0T16DRAFT_490747</name>
</gene>
<keyword evidence="3" id="KW-1185">Reference proteome</keyword>
<reference evidence="2" key="1">
    <citation type="submission" date="2023-06" db="EMBL/GenBank/DDBJ databases">
        <title>Genome-scale phylogeny and comparative genomics of the fungal order Sordariales.</title>
        <authorList>
            <consortium name="Lawrence Berkeley National Laboratory"/>
            <person name="Hensen N."/>
            <person name="Bonometti L."/>
            <person name="Westerberg I."/>
            <person name="Brannstrom I.O."/>
            <person name="Guillou S."/>
            <person name="Cros-Aarteil S."/>
            <person name="Calhoun S."/>
            <person name="Haridas S."/>
            <person name="Kuo A."/>
            <person name="Mondo S."/>
            <person name="Pangilinan J."/>
            <person name="Riley R."/>
            <person name="Labutti K."/>
            <person name="Andreopoulos B."/>
            <person name="Lipzen A."/>
            <person name="Chen C."/>
            <person name="Yanf M."/>
            <person name="Daum C."/>
            <person name="Ng V."/>
            <person name="Clum A."/>
            <person name="Steindorff A."/>
            <person name="Ohm R."/>
            <person name="Martin F."/>
            <person name="Silar P."/>
            <person name="Natvig D."/>
            <person name="Lalanne C."/>
            <person name="Gautier V."/>
            <person name="Ament-Velasquez S.L."/>
            <person name="Kruys A."/>
            <person name="Hutchinson M.I."/>
            <person name="Powell A.J."/>
            <person name="Barry K."/>
            <person name="Miller A.N."/>
            <person name="Grigoriev I.V."/>
            <person name="Debuchy R."/>
            <person name="Gladieux P."/>
            <person name="Thoren M.H."/>
            <person name="Johannesson H."/>
        </authorList>
    </citation>
    <scope>NUCLEOTIDE SEQUENCE</scope>
    <source>
        <strain evidence="2">SMH2532-1</strain>
    </source>
</reference>
<proteinExistence type="predicted"/>
<evidence type="ECO:0000313" key="2">
    <source>
        <dbReference type="EMBL" id="KAK0653012.1"/>
    </source>
</evidence>
<dbReference type="Proteomes" id="UP001174936">
    <property type="component" value="Unassembled WGS sequence"/>
</dbReference>
<dbReference type="EMBL" id="JAULSV010000002">
    <property type="protein sequence ID" value="KAK0653012.1"/>
    <property type="molecule type" value="Genomic_DNA"/>
</dbReference>
<comment type="caution">
    <text evidence="2">The sequence shown here is derived from an EMBL/GenBank/DDBJ whole genome shotgun (WGS) entry which is preliminary data.</text>
</comment>
<accession>A0AA39YI20</accession>
<evidence type="ECO:0000256" key="1">
    <source>
        <dbReference type="SAM" id="MobiDB-lite"/>
    </source>
</evidence>
<sequence>RLDRPVQISAISEVAPHRAAAQNLILRPDSRSLTTGWNTFRRCGDLPQSVSVWPPSIAETGSEAGNKLSKRPGSCHTCRRPSSWLCLRDLEPARHRWGPQRASLRREADGAEGGGVWQSRKLAQDCNAT</sequence>
<organism evidence="2 3">
    <name type="scientific">Cercophora newfieldiana</name>
    <dbReference type="NCBI Taxonomy" id="92897"/>
    <lineage>
        <taxon>Eukaryota</taxon>
        <taxon>Fungi</taxon>
        <taxon>Dikarya</taxon>
        <taxon>Ascomycota</taxon>
        <taxon>Pezizomycotina</taxon>
        <taxon>Sordariomycetes</taxon>
        <taxon>Sordariomycetidae</taxon>
        <taxon>Sordariales</taxon>
        <taxon>Lasiosphaeriaceae</taxon>
        <taxon>Cercophora</taxon>
    </lineage>
</organism>
<dbReference type="AlphaFoldDB" id="A0AA39YI20"/>
<feature type="region of interest" description="Disordered" evidence="1">
    <location>
        <begin position="97"/>
        <end position="129"/>
    </location>
</feature>